<dbReference type="GO" id="GO:0030894">
    <property type="term" value="C:replisome"/>
    <property type="evidence" value="ECO:0007669"/>
    <property type="project" value="TreeGrafter"/>
</dbReference>
<dbReference type="GO" id="GO:0006260">
    <property type="term" value="P:DNA replication"/>
    <property type="evidence" value="ECO:0007669"/>
    <property type="project" value="InterPro"/>
</dbReference>
<dbReference type="GO" id="GO:0046872">
    <property type="term" value="F:metal ion binding"/>
    <property type="evidence" value="ECO:0007669"/>
    <property type="project" value="UniProtKB-KW"/>
</dbReference>
<feature type="domain" description="Helicase C-terminal" evidence="19">
    <location>
        <begin position="233"/>
        <end position="382"/>
    </location>
</feature>
<keyword evidence="12" id="KW-0233">DNA recombination</keyword>
<dbReference type="FunFam" id="3.40.50.300:FF:000156">
    <property type="entry name" value="ATP-dependent DNA helicase recQ"/>
    <property type="match status" value="1"/>
</dbReference>
<sequence length="616" mass="67408">MAAMSIRHAAQPAVAATAAHSSARTALKTVFGFDAFKPGQEAVVDAVLAGRDVLAVMPTGSGKSLCYQLPALMRDGPVVVVSPLIALMRDQVRQMRDYGVAAGSLNSANDADENRRVWGALRDGTLRLVYAAPERLVREDTVAMLRDCRPSLLAIDEAHCVSQWGHDFRPEYLALGQVRAALGGVQTIALTATADAATRADIVARLFEVEPEVFVQGFDRPNLFLAMQPKGSARNQVAAFVAQRTGANGIVYCSSRKKTEELAEYLRGQGHRALAYHAGLEKERRDEVQDTFQAEDGIVVVATVAFGMGIDKPDVRYVAHADLPKSVEAYYQEIGRAGRDGLPADTLTLYGLDDMRLRRVQIEESDASEAQKRVERQRFNALVALCEAPRCRRQTLLAYFGETTEPCGHCDLCLQGVETFDGTIEAQKAMSAILRTGERFGTEHLVQILTGADTEAIRRFGHDRLPTYGVGKERDANGWRSIFRQIYAAGLIQIDIVQHGRWTVTDRGRRVLRGEERIEIRRDVMTAGPKVKGKAPPAAAAAPEDAGLLAALKALRTELAKTQGVPAYVVFADRTLLDMAARRPANADAMRQVHGVGEAKVARYGDRFLEVVARFR</sequence>
<dbReference type="PROSITE" id="PS51194">
    <property type="entry name" value="HELICASE_CTER"/>
    <property type="match status" value="1"/>
</dbReference>
<dbReference type="Gene3D" id="1.10.10.10">
    <property type="entry name" value="Winged helix-like DNA-binding domain superfamily/Winged helix DNA-binding domain"/>
    <property type="match status" value="1"/>
</dbReference>
<dbReference type="PROSITE" id="PS50967">
    <property type="entry name" value="HRDC"/>
    <property type="match status" value="1"/>
</dbReference>
<dbReference type="PANTHER" id="PTHR13710">
    <property type="entry name" value="DNA HELICASE RECQ FAMILY MEMBER"/>
    <property type="match status" value="1"/>
</dbReference>
<dbReference type="Pfam" id="PF16124">
    <property type="entry name" value="RecQ_Zn_bind"/>
    <property type="match status" value="1"/>
</dbReference>
<dbReference type="InterPro" id="IPR006293">
    <property type="entry name" value="DNA_helicase_ATP-dep_RecQ_bac"/>
</dbReference>
<dbReference type="Proteomes" id="UP000278222">
    <property type="component" value="Unassembled WGS sequence"/>
</dbReference>
<protein>
    <recommendedName>
        <fullName evidence="16">DNA helicase RecQ</fullName>
        <ecNumber evidence="16">5.6.2.4</ecNumber>
    </recommendedName>
</protein>
<evidence type="ECO:0000256" key="1">
    <source>
        <dbReference type="ARBA" id="ARBA00001946"/>
    </source>
</evidence>
<dbReference type="Gene3D" id="1.10.150.80">
    <property type="entry name" value="HRDC domain"/>
    <property type="match status" value="1"/>
</dbReference>
<evidence type="ECO:0000256" key="3">
    <source>
        <dbReference type="ARBA" id="ARBA00005446"/>
    </source>
</evidence>
<evidence type="ECO:0000256" key="5">
    <source>
        <dbReference type="ARBA" id="ARBA00022741"/>
    </source>
</evidence>
<dbReference type="NCBIfam" id="TIGR00614">
    <property type="entry name" value="recQ_fam"/>
    <property type="match status" value="1"/>
</dbReference>
<dbReference type="InterPro" id="IPR014001">
    <property type="entry name" value="Helicase_ATP-bd"/>
</dbReference>
<gene>
    <name evidence="20" type="ORF">EDC65_0410</name>
</gene>
<dbReference type="PANTHER" id="PTHR13710:SF105">
    <property type="entry name" value="ATP-DEPENDENT DNA HELICASE Q1"/>
    <property type="match status" value="1"/>
</dbReference>
<evidence type="ECO:0000256" key="9">
    <source>
        <dbReference type="ARBA" id="ARBA00022833"/>
    </source>
</evidence>
<dbReference type="InterPro" id="IPR032284">
    <property type="entry name" value="RecQ_Zn-bd"/>
</dbReference>
<evidence type="ECO:0000259" key="19">
    <source>
        <dbReference type="PROSITE" id="PS51194"/>
    </source>
</evidence>
<dbReference type="GO" id="GO:0003677">
    <property type="term" value="F:DNA binding"/>
    <property type="evidence" value="ECO:0007669"/>
    <property type="project" value="UniProtKB-KW"/>
</dbReference>
<evidence type="ECO:0000256" key="16">
    <source>
        <dbReference type="NCBIfam" id="TIGR01389"/>
    </source>
</evidence>
<organism evidence="20 21">
    <name type="scientific">Stella humosa</name>
    <dbReference type="NCBI Taxonomy" id="94"/>
    <lineage>
        <taxon>Bacteria</taxon>
        <taxon>Pseudomonadati</taxon>
        <taxon>Pseudomonadota</taxon>
        <taxon>Alphaproteobacteria</taxon>
        <taxon>Rhodospirillales</taxon>
        <taxon>Stellaceae</taxon>
        <taxon>Stella</taxon>
    </lineage>
</organism>
<dbReference type="Gene3D" id="3.40.50.300">
    <property type="entry name" value="P-loop containing nucleotide triphosphate hydrolases"/>
    <property type="match status" value="2"/>
</dbReference>
<feature type="domain" description="HRDC" evidence="17">
    <location>
        <begin position="542"/>
        <end position="616"/>
    </location>
</feature>
<dbReference type="GO" id="GO:0043138">
    <property type="term" value="F:3'-5' DNA helicase activity"/>
    <property type="evidence" value="ECO:0007669"/>
    <property type="project" value="UniProtKB-EC"/>
</dbReference>
<name>A0A3N1M5Z4_9PROT</name>
<keyword evidence="9" id="KW-0862">Zinc</keyword>
<dbReference type="GO" id="GO:0009432">
    <property type="term" value="P:SOS response"/>
    <property type="evidence" value="ECO:0007669"/>
    <property type="project" value="UniProtKB-UniRule"/>
</dbReference>
<comment type="catalytic activity">
    <reaction evidence="15">
        <text>Couples ATP hydrolysis with the unwinding of duplex DNA by translocating in the 3'-5' direction.</text>
        <dbReference type="EC" id="5.6.2.4"/>
    </reaction>
</comment>
<keyword evidence="4" id="KW-0479">Metal-binding</keyword>
<dbReference type="CDD" id="cd17920">
    <property type="entry name" value="DEXHc_RecQ"/>
    <property type="match status" value="1"/>
</dbReference>
<dbReference type="InterPro" id="IPR004589">
    <property type="entry name" value="DNA_helicase_ATP-dep_RecQ"/>
</dbReference>
<evidence type="ECO:0000313" key="20">
    <source>
        <dbReference type="EMBL" id="ROQ01232.1"/>
    </source>
</evidence>
<dbReference type="SUPFAM" id="SSF52540">
    <property type="entry name" value="P-loop containing nucleoside triphosphate hydrolases"/>
    <property type="match status" value="2"/>
</dbReference>
<evidence type="ECO:0000256" key="11">
    <source>
        <dbReference type="ARBA" id="ARBA00023125"/>
    </source>
</evidence>
<dbReference type="InterPro" id="IPR011545">
    <property type="entry name" value="DEAD/DEAH_box_helicase_dom"/>
</dbReference>
<comment type="caution">
    <text evidence="20">The sequence shown here is derived from an EMBL/GenBank/DDBJ whole genome shotgun (WGS) entry which is preliminary data.</text>
</comment>
<keyword evidence="14" id="KW-0413">Isomerase</keyword>
<dbReference type="InterPro" id="IPR044876">
    <property type="entry name" value="HRDC_dom_sf"/>
</dbReference>
<dbReference type="FunFam" id="3.40.50.300:FF:001389">
    <property type="entry name" value="ATP-dependent DNA helicase RecQ"/>
    <property type="match status" value="1"/>
</dbReference>
<dbReference type="GO" id="GO:0043590">
    <property type="term" value="C:bacterial nucleoid"/>
    <property type="evidence" value="ECO:0007669"/>
    <property type="project" value="TreeGrafter"/>
</dbReference>
<dbReference type="Pfam" id="PF00570">
    <property type="entry name" value="HRDC"/>
    <property type="match status" value="1"/>
</dbReference>
<dbReference type="InterPro" id="IPR036388">
    <property type="entry name" value="WH-like_DNA-bd_sf"/>
</dbReference>
<dbReference type="GO" id="GO:0009378">
    <property type="term" value="F:four-way junction helicase activity"/>
    <property type="evidence" value="ECO:0007669"/>
    <property type="project" value="TreeGrafter"/>
</dbReference>
<dbReference type="SMART" id="SM00487">
    <property type="entry name" value="DEXDc"/>
    <property type="match status" value="1"/>
</dbReference>
<evidence type="ECO:0000256" key="15">
    <source>
        <dbReference type="ARBA" id="ARBA00034617"/>
    </source>
</evidence>
<dbReference type="SUPFAM" id="SSF47819">
    <property type="entry name" value="HRDC-like"/>
    <property type="match status" value="1"/>
</dbReference>
<dbReference type="GO" id="GO:0005524">
    <property type="term" value="F:ATP binding"/>
    <property type="evidence" value="ECO:0007669"/>
    <property type="project" value="UniProtKB-KW"/>
</dbReference>
<keyword evidence="5" id="KW-0547">Nucleotide-binding</keyword>
<evidence type="ECO:0000256" key="6">
    <source>
        <dbReference type="ARBA" id="ARBA00022763"/>
    </source>
</evidence>
<evidence type="ECO:0000259" key="17">
    <source>
        <dbReference type="PROSITE" id="PS50967"/>
    </source>
</evidence>
<dbReference type="GO" id="GO:0005737">
    <property type="term" value="C:cytoplasm"/>
    <property type="evidence" value="ECO:0007669"/>
    <property type="project" value="TreeGrafter"/>
</dbReference>
<keyword evidence="10" id="KW-0067">ATP-binding</keyword>
<dbReference type="EC" id="5.6.2.4" evidence="16"/>
<evidence type="ECO:0000256" key="13">
    <source>
        <dbReference type="ARBA" id="ARBA00023204"/>
    </source>
</evidence>
<comment type="similarity">
    <text evidence="3">Belongs to the helicase family. RecQ subfamily.</text>
</comment>
<dbReference type="AlphaFoldDB" id="A0A3N1M5Z4"/>
<dbReference type="InterPro" id="IPR002121">
    <property type="entry name" value="HRDC_dom"/>
</dbReference>
<keyword evidence="21" id="KW-1185">Reference proteome</keyword>
<accession>A0A3N1M5Z4</accession>
<evidence type="ECO:0000256" key="2">
    <source>
        <dbReference type="ARBA" id="ARBA00001947"/>
    </source>
</evidence>
<evidence type="ECO:0000256" key="4">
    <source>
        <dbReference type="ARBA" id="ARBA00022723"/>
    </source>
</evidence>
<comment type="cofactor">
    <cofactor evidence="1">
        <name>Mg(2+)</name>
        <dbReference type="ChEBI" id="CHEBI:18420"/>
    </cofactor>
</comment>
<feature type="domain" description="Helicase ATP-binding" evidence="18">
    <location>
        <begin position="44"/>
        <end position="212"/>
    </location>
</feature>
<dbReference type="Pfam" id="PF00271">
    <property type="entry name" value="Helicase_C"/>
    <property type="match status" value="1"/>
</dbReference>
<comment type="cofactor">
    <cofactor evidence="2">
        <name>Zn(2+)</name>
        <dbReference type="ChEBI" id="CHEBI:29105"/>
    </cofactor>
</comment>
<dbReference type="NCBIfam" id="TIGR01389">
    <property type="entry name" value="recQ"/>
    <property type="match status" value="1"/>
</dbReference>
<dbReference type="InterPro" id="IPR001650">
    <property type="entry name" value="Helicase_C-like"/>
</dbReference>
<dbReference type="CDD" id="cd18794">
    <property type="entry name" value="SF2_C_RecQ"/>
    <property type="match status" value="1"/>
</dbReference>
<dbReference type="GO" id="GO:0016787">
    <property type="term" value="F:hydrolase activity"/>
    <property type="evidence" value="ECO:0007669"/>
    <property type="project" value="UniProtKB-KW"/>
</dbReference>
<evidence type="ECO:0000256" key="8">
    <source>
        <dbReference type="ARBA" id="ARBA00022806"/>
    </source>
</evidence>
<dbReference type="PROSITE" id="PS51192">
    <property type="entry name" value="HELICASE_ATP_BIND_1"/>
    <property type="match status" value="1"/>
</dbReference>
<keyword evidence="8 20" id="KW-0347">Helicase</keyword>
<dbReference type="InterPro" id="IPR027417">
    <property type="entry name" value="P-loop_NTPase"/>
</dbReference>
<dbReference type="OrthoDB" id="9760034at2"/>
<dbReference type="GO" id="GO:0006310">
    <property type="term" value="P:DNA recombination"/>
    <property type="evidence" value="ECO:0007669"/>
    <property type="project" value="UniProtKB-UniRule"/>
</dbReference>
<keyword evidence="13" id="KW-0234">DNA repair</keyword>
<evidence type="ECO:0000256" key="14">
    <source>
        <dbReference type="ARBA" id="ARBA00023235"/>
    </source>
</evidence>
<evidence type="ECO:0000256" key="12">
    <source>
        <dbReference type="ARBA" id="ARBA00023172"/>
    </source>
</evidence>
<keyword evidence="7" id="KW-0378">Hydrolase</keyword>
<keyword evidence="6" id="KW-0227">DNA damage</keyword>
<evidence type="ECO:0000256" key="7">
    <source>
        <dbReference type="ARBA" id="ARBA00022801"/>
    </source>
</evidence>
<dbReference type="SMART" id="SM00341">
    <property type="entry name" value="HRDC"/>
    <property type="match status" value="1"/>
</dbReference>
<dbReference type="SMART" id="SM00956">
    <property type="entry name" value="RQC"/>
    <property type="match status" value="1"/>
</dbReference>
<dbReference type="InterPro" id="IPR018982">
    <property type="entry name" value="RQC_domain"/>
</dbReference>
<dbReference type="EMBL" id="RJKX01000011">
    <property type="protein sequence ID" value="ROQ01232.1"/>
    <property type="molecule type" value="Genomic_DNA"/>
</dbReference>
<evidence type="ECO:0000259" key="18">
    <source>
        <dbReference type="PROSITE" id="PS51192"/>
    </source>
</evidence>
<evidence type="ECO:0000256" key="10">
    <source>
        <dbReference type="ARBA" id="ARBA00022840"/>
    </source>
</evidence>
<reference evidence="20 21" key="1">
    <citation type="submission" date="2018-11" db="EMBL/GenBank/DDBJ databases">
        <title>Genomic Encyclopedia of Type Strains, Phase IV (KMG-IV): sequencing the most valuable type-strain genomes for metagenomic binning, comparative biology and taxonomic classification.</title>
        <authorList>
            <person name="Goeker M."/>
        </authorList>
    </citation>
    <scope>NUCLEOTIDE SEQUENCE [LARGE SCALE GENOMIC DNA]</scope>
    <source>
        <strain evidence="20 21">DSM 5900</strain>
    </source>
</reference>
<proteinExistence type="inferred from homology"/>
<dbReference type="InterPro" id="IPR010997">
    <property type="entry name" value="HRDC-like_sf"/>
</dbReference>
<dbReference type="GO" id="GO:0006281">
    <property type="term" value="P:DNA repair"/>
    <property type="evidence" value="ECO:0007669"/>
    <property type="project" value="UniProtKB-KW"/>
</dbReference>
<dbReference type="Pfam" id="PF09382">
    <property type="entry name" value="RQC"/>
    <property type="match status" value="1"/>
</dbReference>
<dbReference type="Pfam" id="PF00270">
    <property type="entry name" value="DEAD"/>
    <property type="match status" value="1"/>
</dbReference>
<dbReference type="SMART" id="SM00490">
    <property type="entry name" value="HELICc"/>
    <property type="match status" value="1"/>
</dbReference>
<evidence type="ECO:0000313" key="21">
    <source>
        <dbReference type="Proteomes" id="UP000278222"/>
    </source>
</evidence>
<keyword evidence="11" id="KW-0238">DNA-binding</keyword>